<accession>A0A1I6IBG0</accession>
<evidence type="ECO:0000313" key="2">
    <source>
        <dbReference type="EMBL" id="SFR64028.1"/>
    </source>
</evidence>
<name>A0A1I6IBG0_9FLAO</name>
<dbReference type="Pfam" id="PF14094">
    <property type="entry name" value="DUF4272"/>
    <property type="match status" value="1"/>
</dbReference>
<feature type="compositionally biased region" description="Basic and acidic residues" evidence="1">
    <location>
        <begin position="12"/>
        <end position="25"/>
    </location>
</feature>
<evidence type="ECO:0000313" key="3">
    <source>
        <dbReference type="Proteomes" id="UP000199462"/>
    </source>
</evidence>
<dbReference type="STRING" id="440514.SAMN04488010_1427"/>
<dbReference type="Proteomes" id="UP000199462">
    <property type="component" value="Unassembled WGS sequence"/>
</dbReference>
<feature type="region of interest" description="Disordered" evidence="1">
    <location>
        <begin position="1"/>
        <end position="27"/>
    </location>
</feature>
<evidence type="ECO:0000256" key="1">
    <source>
        <dbReference type="SAM" id="MobiDB-lite"/>
    </source>
</evidence>
<protein>
    <recommendedName>
        <fullName evidence="4">DUF4272 domain-containing protein</fullName>
    </recommendedName>
</protein>
<organism evidence="2 3">
    <name type="scientific">Maribacter stanieri</name>
    <dbReference type="NCBI Taxonomy" id="440514"/>
    <lineage>
        <taxon>Bacteria</taxon>
        <taxon>Pseudomonadati</taxon>
        <taxon>Bacteroidota</taxon>
        <taxon>Flavobacteriia</taxon>
        <taxon>Flavobacteriales</taxon>
        <taxon>Flavobacteriaceae</taxon>
        <taxon>Maribacter</taxon>
    </lineage>
</organism>
<dbReference type="RefSeq" id="WP_091902414.1">
    <property type="nucleotide sequence ID" value="NZ_FOYX01000001.1"/>
</dbReference>
<dbReference type="EMBL" id="FOYX01000001">
    <property type="protein sequence ID" value="SFR64028.1"/>
    <property type="molecule type" value="Genomic_DNA"/>
</dbReference>
<gene>
    <name evidence="2" type="ORF">SAMN04488010_1427</name>
</gene>
<sequence>MSLFKKLFGSKESNEQKPEPKKDNVQETPAEVAWMTDLRRNNLAISAAAGFAPVRSLPTELGRSLRPSLEIANRLHAIKALVLWLMVPPENLSDERILDFIQRNGLTDAMTEEETSILNVARDDEQARNAIGWKFENAWPLAWYFGYKEPEISGQMMTGEQMQEILSDFTCPLDENIADWIKNQETVSEEKLMQKEDLFYCLHNAVRSAQMGSDTVPNGFDPMGNGGVIHERRHSLTFMVSNGDSWENTDLST</sequence>
<proteinExistence type="predicted"/>
<dbReference type="AlphaFoldDB" id="A0A1I6IBG0"/>
<keyword evidence="3" id="KW-1185">Reference proteome</keyword>
<evidence type="ECO:0008006" key="4">
    <source>
        <dbReference type="Google" id="ProtNLM"/>
    </source>
</evidence>
<dbReference type="InterPro" id="IPR025368">
    <property type="entry name" value="DUF4272"/>
</dbReference>
<reference evidence="3" key="1">
    <citation type="submission" date="2016-10" db="EMBL/GenBank/DDBJ databases">
        <authorList>
            <person name="Varghese N."/>
            <person name="Submissions S."/>
        </authorList>
    </citation>
    <scope>NUCLEOTIDE SEQUENCE [LARGE SCALE GENOMIC DNA]</scope>
    <source>
        <strain evidence="3">DSM 19891</strain>
    </source>
</reference>